<dbReference type="InterPro" id="IPR031790">
    <property type="entry name" value="Znf-NOSIP"/>
</dbReference>
<dbReference type="InterPro" id="IPR013083">
    <property type="entry name" value="Znf_RING/FYVE/PHD"/>
</dbReference>
<reference evidence="5" key="1">
    <citation type="submission" date="2020-05" db="EMBL/GenBank/DDBJ databases">
        <title>Phylogenomic resolution of chytrid fungi.</title>
        <authorList>
            <person name="Stajich J.E."/>
            <person name="Amses K."/>
            <person name="Simmons R."/>
            <person name="Seto K."/>
            <person name="Myers J."/>
            <person name="Bonds A."/>
            <person name="Quandt C.A."/>
            <person name="Barry K."/>
            <person name="Liu P."/>
            <person name="Grigoriev I."/>
            <person name="Longcore J.E."/>
            <person name="James T.Y."/>
        </authorList>
    </citation>
    <scope>NUCLEOTIDE SEQUENCE</scope>
    <source>
        <strain evidence="5">PLAUS21</strain>
    </source>
</reference>
<dbReference type="SUPFAM" id="SSF57850">
    <property type="entry name" value="RING/U-box"/>
    <property type="match status" value="1"/>
</dbReference>
<dbReference type="GO" id="GO:0005634">
    <property type="term" value="C:nucleus"/>
    <property type="evidence" value="ECO:0007669"/>
    <property type="project" value="UniProtKB-SubCell"/>
</dbReference>
<dbReference type="InterPro" id="IPR016818">
    <property type="entry name" value="NOSIP"/>
</dbReference>
<evidence type="ECO:0000256" key="3">
    <source>
        <dbReference type="ARBA" id="ARBA00023242"/>
    </source>
</evidence>
<dbReference type="Gene3D" id="3.30.40.10">
    <property type="entry name" value="Zinc/RING finger domain, C3HC4 (zinc finger)"/>
    <property type="match status" value="1"/>
</dbReference>
<dbReference type="EMBL" id="JADGKB010000083">
    <property type="protein sequence ID" value="KAJ3254541.1"/>
    <property type="molecule type" value="Genomic_DNA"/>
</dbReference>
<name>A0AAD5Y475_9FUNG</name>
<gene>
    <name evidence="5" type="ORF">HK103_007095</name>
</gene>
<evidence type="ECO:0000256" key="2">
    <source>
        <dbReference type="ARBA" id="ARBA00008126"/>
    </source>
</evidence>
<sequence length="208" mass="23577">MTRHSKNNTALGFFTNAERSKLTYGTQSQRLGRDSMRPIDSCVLCLQTARNPVCCVKGHLYCKECVVENIITQKKEIEREEKAVLIHNQTVETEEERKARLEHERKVQEFISQETQVKSTLETGKKERELKSFWIPQLQPEANPELAKVSKSTPQCVAGKAAHNLSLKKLITVKFTEKGEGDEMQKICPVCVKSVKLGMEMSGNQALK</sequence>
<comment type="similarity">
    <text evidence="2">Belongs to the NOSIP family.</text>
</comment>
<feature type="domain" description="Nitric oxide synthase-interacting protein zinc-finger" evidence="4">
    <location>
        <begin position="4"/>
        <end position="74"/>
    </location>
</feature>
<dbReference type="AlphaFoldDB" id="A0AAD5Y475"/>
<dbReference type="Pfam" id="PF15906">
    <property type="entry name" value="zf-NOSIP"/>
    <property type="match status" value="1"/>
</dbReference>
<dbReference type="PANTHER" id="PTHR13063">
    <property type="entry name" value="ENOS INTERACTING PROTEIN"/>
    <property type="match status" value="1"/>
</dbReference>
<keyword evidence="6" id="KW-1185">Reference proteome</keyword>
<protein>
    <recommendedName>
        <fullName evidence="4">Nitric oxide synthase-interacting protein zinc-finger domain-containing protein</fullName>
    </recommendedName>
</protein>
<organism evidence="5 6">
    <name type="scientific">Boothiomyces macroporosus</name>
    <dbReference type="NCBI Taxonomy" id="261099"/>
    <lineage>
        <taxon>Eukaryota</taxon>
        <taxon>Fungi</taxon>
        <taxon>Fungi incertae sedis</taxon>
        <taxon>Chytridiomycota</taxon>
        <taxon>Chytridiomycota incertae sedis</taxon>
        <taxon>Chytridiomycetes</taxon>
        <taxon>Rhizophydiales</taxon>
        <taxon>Terramycetaceae</taxon>
        <taxon>Boothiomyces</taxon>
    </lineage>
</organism>
<evidence type="ECO:0000313" key="5">
    <source>
        <dbReference type="EMBL" id="KAJ3254541.1"/>
    </source>
</evidence>
<evidence type="ECO:0000256" key="1">
    <source>
        <dbReference type="ARBA" id="ARBA00004123"/>
    </source>
</evidence>
<accession>A0AAD5Y475</accession>
<proteinExistence type="inferred from homology"/>
<dbReference type="Proteomes" id="UP001210925">
    <property type="component" value="Unassembled WGS sequence"/>
</dbReference>
<evidence type="ECO:0000313" key="6">
    <source>
        <dbReference type="Proteomes" id="UP001210925"/>
    </source>
</evidence>
<evidence type="ECO:0000259" key="4">
    <source>
        <dbReference type="Pfam" id="PF15906"/>
    </source>
</evidence>
<keyword evidence="3" id="KW-0539">Nucleus</keyword>
<comment type="subcellular location">
    <subcellularLocation>
        <location evidence="1">Nucleus</location>
    </subcellularLocation>
</comment>
<dbReference type="PANTHER" id="PTHR13063:SF10">
    <property type="entry name" value="NITRIC OXIDE SYNTHASE-INTERACTING PROTEIN"/>
    <property type="match status" value="1"/>
</dbReference>
<comment type="caution">
    <text evidence="5">The sequence shown here is derived from an EMBL/GenBank/DDBJ whole genome shotgun (WGS) entry which is preliminary data.</text>
</comment>
<dbReference type="GO" id="GO:0061630">
    <property type="term" value="F:ubiquitin protein ligase activity"/>
    <property type="evidence" value="ECO:0007669"/>
    <property type="project" value="InterPro"/>
</dbReference>